<accession>A0ABQ7FX11</accession>
<proteinExistence type="predicted"/>
<dbReference type="EMBL" id="MU070669">
    <property type="protein sequence ID" value="KAF5826883.1"/>
    <property type="molecule type" value="Genomic_DNA"/>
</dbReference>
<comment type="caution">
    <text evidence="2">The sequence shown here is derived from an EMBL/GenBank/DDBJ whole genome shotgun (WGS) entry which is preliminary data.</text>
</comment>
<gene>
    <name evidence="2" type="ORF">DUNSADRAFT_1829</name>
</gene>
<dbReference type="Proteomes" id="UP000815325">
    <property type="component" value="Unassembled WGS sequence"/>
</dbReference>
<evidence type="ECO:0000313" key="2">
    <source>
        <dbReference type="EMBL" id="KAF5826883.1"/>
    </source>
</evidence>
<keyword evidence="3" id="KW-1185">Reference proteome</keyword>
<reference evidence="2" key="1">
    <citation type="submission" date="2017-08" db="EMBL/GenBank/DDBJ databases">
        <authorList>
            <person name="Polle J.E."/>
            <person name="Barry K."/>
            <person name="Cushman J."/>
            <person name="Schmutz J."/>
            <person name="Tran D."/>
            <person name="Hathwaick L.T."/>
            <person name="Yim W.C."/>
            <person name="Jenkins J."/>
            <person name="Mckie-Krisberg Z.M."/>
            <person name="Prochnik S."/>
            <person name="Lindquist E."/>
            <person name="Dockter R.B."/>
            <person name="Adam C."/>
            <person name="Molina H."/>
            <person name="Bunkerborg J."/>
            <person name="Jin E."/>
            <person name="Buchheim M."/>
            <person name="Magnuson J."/>
        </authorList>
    </citation>
    <scope>NUCLEOTIDE SEQUENCE</scope>
    <source>
        <strain evidence="2">CCAP 19/18</strain>
    </source>
</reference>
<evidence type="ECO:0000256" key="1">
    <source>
        <dbReference type="SAM" id="MobiDB-lite"/>
    </source>
</evidence>
<evidence type="ECO:0000313" key="3">
    <source>
        <dbReference type="Proteomes" id="UP000815325"/>
    </source>
</evidence>
<organism evidence="2 3">
    <name type="scientific">Dunaliella salina</name>
    <name type="common">Green alga</name>
    <name type="synonym">Protococcus salinus</name>
    <dbReference type="NCBI Taxonomy" id="3046"/>
    <lineage>
        <taxon>Eukaryota</taxon>
        <taxon>Viridiplantae</taxon>
        <taxon>Chlorophyta</taxon>
        <taxon>core chlorophytes</taxon>
        <taxon>Chlorophyceae</taxon>
        <taxon>CS clade</taxon>
        <taxon>Chlamydomonadales</taxon>
        <taxon>Dunaliellaceae</taxon>
        <taxon>Dunaliella</taxon>
    </lineage>
</organism>
<evidence type="ECO:0008006" key="4">
    <source>
        <dbReference type="Google" id="ProtNLM"/>
    </source>
</evidence>
<name>A0ABQ7FX11_DUNSA</name>
<feature type="region of interest" description="Disordered" evidence="1">
    <location>
        <begin position="1"/>
        <end position="41"/>
    </location>
</feature>
<sequence>MLTSSRYGSKGWKRRRHRRSRGEGRRRRRRRRGGRRRRRNRLACHTHEVEKMTPVKARIGVNFIVNLNLR</sequence>
<protein>
    <recommendedName>
        <fullName evidence="4">Encoded protein</fullName>
    </recommendedName>
</protein>
<feature type="compositionally biased region" description="Basic residues" evidence="1">
    <location>
        <begin position="11"/>
        <end position="41"/>
    </location>
</feature>